<gene>
    <name evidence="1" type="ORF">H9751_01490</name>
</gene>
<name>A0A9D2QB22_9CORY</name>
<evidence type="ECO:0000313" key="2">
    <source>
        <dbReference type="Proteomes" id="UP000823858"/>
    </source>
</evidence>
<sequence>MYYTRDPGGRSVRRATGVRWLARGPGQYGGA</sequence>
<comment type="caution">
    <text evidence="1">The sequence shown here is derived from an EMBL/GenBank/DDBJ whole genome shotgun (WGS) entry which is preliminary data.</text>
</comment>
<dbReference type="Proteomes" id="UP000823858">
    <property type="component" value="Unassembled WGS sequence"/>
</dbReference>
<dbReference type="AlphaFoldDB" id="A0A9D2QB22"/>
<accession>A0A9D2QB22</accession>
<proteinExistence type="predicted"/>
<reference evidence="1" key="2">
    <citation type="submission" date="2021-04" db="EMBL/GenBank/DDBJ databases">
        <authorList>
            <person name="Gilroy R."/>
        </authorList>
    </citation>
    <scope>NUCLEOTIDE SEQUENCE</scope>
    <source>
        <strain evidence="1">ChiHjej13B12-4958</strain>
    </source>
</reference>
<reference evidence="1" key="1">
    <citation type="journal article" date="2021" name="PeerJ">
        <title>Extensive microbial diversity within the chicken gut microbiome revealed by metagenomics and culture.</title>
        <authorList>
            <person name="Gilroy R."/>
            <person name="Ravi A."/>
            <person name="Getino M."/>
            <person name="Pursley I."/>
            <person name="Horton D.L."/>
            <person name="Alikhan N.F."/>
            <person name="Baker D."/>
            <person name="Gharbi K."/>
            <person name="Hall N."/>
            <person name="Watson M."/>
            <person name="Adriaenssens E.M."/>
            <person name="Foster-Nyarko E."/>
            <person name="Jarju S."/>
            <person name="Secka A."/>
            <person name="Antonio M."/>
            <person name="Oren A."/>
            <person name="Chaudhuri R.R."/>
            <person name="La Ragione R."/>
            <person name="Hildebrand F."/>
            <person name="Pallen M.J."/>
        </authorList>
    </citation>
    <scope>NUCLEOTIDE SEQUENCE</scope>
    <source>
        <strain evidence="1">ChiHjej13B12-4958</strain>
    </source>
</reference>
<dbReference type="EMBL" id="DWVP01000003">
    <property type="protein sequence ID" value="HJC84226.1"/>
    <property type="molecule type" value="Genomic_DNA"/>
</dbReference>
<protein>
    <submittedName>
        <fullName evidence="1">Uncharacterized protein</fullName>
    </submittedName>
</protein>
<evidence type="ECO:0000313" key="1">
    <source>
        <dbReference type="EMBL" id="HJC84226.1"/>
    </source>
</evidence>
<organism evidence="1 2">
    <name type="scientific">Candidatus Corynebacterium faecigallinarum</name>
    <dbReference type="NCBI Taxonomy" id="2838528"/>
    <lineage>
        <taxon>Bacteria</taxon>
        <taxon>Bacillati</taxon>
        <taxon>Actinomycetota</taxon>
        <taxon>Actinomycetes</taxon>
        <taxon>Mycobacteriales</taxon>
        <taxon>Corynebacteriaceae</taxon>
        <taxon>Corynebacterium</taxon>
    </lineage>
</organism>